<dbReference type="OrthoDB" id="365445at2759"/>
<evidence type="ECO:0000256" key="1">
    <source>
        <dbReference type="ARBA" id="ARBA00022741"/>
    </source>
</evidence>
<dbReference type="PANTHER" id="PTHR46693">
    <property type="entry name" value="ADP-RIBOSYLATION FACTOR-LIKE PROTEIN 15"/>
    <property type="match status" value="1"/>
</dbReference>
<protein>
    <submittedName>
        <fullName evidence="5">ADP ribosylation factor-like protein 1</fullName>
    </submittedName>
</protein>
<keyword evidence="2 3" id="KW-0342">GTP-binding</keyword>
<keyword evidence="4" id="KW-0479">Metal-binding</keyword>
<dbReference type="VEuPathDB" id="VectorBase:LDEU010577"/>
<feature type="binding site" evidence="4">
    <location>
        <position position="22"/>
    </location>
    <ligand>
        <name>Mg(2+)</name>
        <dbReference type="ChEBI" id="CHEBI:18420"/>
    </ligand>
</feature>
<dbReference type="GO" id="GO:0005525">
    <property type="term" value="F:GTP binding"/>
    <property type="evidence" value="ECO:0007669"/>
    <property type="project" value="UniProtKB-KW"/>
</dbReference>
<dbReference type="GO" id="GO:0003924">
    <property type="term" value="F:GTPase activity"/>
    <property type="evidence" value="ECO:0007669"/>
    <property type="project" value="InterPro"/>
</dbReference>
<dbReference type="InterPro" id="IPR027417">
    <property type="entry name" value="P-loop_NTPase"/>
</dbReference>
<dbReference type="Pfam" id="PF00025">
    <property type="entry name" value="Arf"/>
    <property type="match status" value="1"/>
</dbReference>
<evidence type="ECO:0000256" key="4">
    <source>
        <dbReference type="PIRSR" id="PIRSR606689-2"/>
    </source>
</evidence>
<dbReference type="GO" id="GO:0046872">
    <property type="term" value="F:metal ion binding"/>
    <property type="evidence" value="ECO:0007669"/>
    <property type="project" value="UniProtKB-KW"/>
</dbReference>
<keyword evidence="1 3" id="KW-0547">Nucleotide-binding</keyword>
<dbReference type="PRINTS" id="PR00328">
    <property type="entry name" value="SAR1GTPBP"/>
</dbReference>
<evidence type="ECO:0000256" key="3">
    <source>
        <dbReference type="PIRSR" id="PIRSR606689-1"/>
    </source>
</evidence>
<dbReference type="STRING" id="299467.A0A443S1Q6"/>
<dbReference type="InterPro" id="IPR042292">
    <property type="entry name" value="ARL15"/>
</dbReference>
<gene>
    <name evidence="5" type="ORF">B4U80_03592</name>
</gene>
<dbReference type="EMBL" id="NCKV01012113">
    <property type="protein sequence ID" value="RWS21462.1"/>
    <property type="molecule type" value="Genomic_DNA"/>
</dbReference>
<evidence type="ECO:0000313" key="5">
    <source>
        <dbReference type="EMBL" id="RWS21462.1"/>
    </source>
</evidence>
<accession>A0A443S1Q6</accession>
<reference evidence="5 6" key="1">
    <citation type="journal article" date="2018" name="Gigascience">
        <title>Genomes of trombidid mites reveal novel predicted allergens and laterally-transferred genes associated with secondary metabolism.</title>
        <authorList>
            <person name="Dong X."/>
            <person name="Chaisiri K."/>
            <person name="Xia D."/>
            <person name="Armstrong S.D."/>
            <person name="Fang Y."/>
            <person name="Donnelly M.J."/>
            <person name="Kadowaki T."/>
            <person name="McGarry J.W."/>
            <person name="Darby A.C."/>
            <person name="Makepeace B.L."/>
        </authorList>
    </citation>
    <scope>NUCLEOTIDE SEQUENCE [LARGE SCALE GENOMIC DNA]</scope>
    <source>
        <strain evidence="5">UoL-UT</strain>
    </source>
</reference>
<dbReference type="PANTHER" id="PTHR46693:SF1">
    <property type="entry name" value="ADP-RIBOSYLATION FACTOR-LIKE PROTEIN 15"/>
    <property type="match status" value="1"/>
</dbReference>
<dbReference type="SMART" id="SM00177">
    <property type="entry name" value="ARF"/>
    <property type="match status" value="1"/>
</dbReference>
<dbReference type="PROSITE" id="PS51417">
    <property type="entry name" value="ARF"/>
    <property type="match status" value="1"/>
</dbReference>
<dbReference type="SMART" id="SM00178">
    <property type="entry name" value="SAR"/>
    <property type="match status" value="1"/>
</dbReference>
<evidence type="ECO:0000313" key="6">
    <source>
        <dbReference type="Proteomes" id="UP000288716"/>
    </source>
</evidence>
<organism evidence="5 6">
    <name type="scientific">Leptotrombidium deliense</name>
    <dbReference type="NCBI Taxonomy" id="299467"/>
    <lineage>
        <taxon>Eukaryota</taxon>
        <taxon>Metazoa</taxon>
        <taxon>Ecdysozoa</taxon>
        <taxon>Arthropoda</taxon>
        <taxon>Chelicerata</taxon>
        <taxon>Arachnida</taxon>
        <taxon>Acari</taxon>
        <taxon>Acariformes</taxon>
        <taxon>Trombidiformes</taxon>
        <taxon>Prostigmata</taxon>
        <taxon>Anystina</taxon>
        <taxon>Parasitengona</taxon>
        <taxon>Trombiculoidea</taxon>
        <taxon>Trombiculidae</taxon>
        <taxon>Leptotrombidium</taxon>
    </lineage>
</organism>
<name>A0A443S1Q6_9ACAR</name>
<dbReference type="InterPro" id="IPR006689">
    <property type="entry name" value="Small_GTPase_ARF/SAR"/>
</dbReference>
<keyword evidence="6" id="KW-1185">Reference proteome</keyword>
<dbReference type="Proteomes" id="UP000288716">
    <property type="component" value="Unassembled WGS sequence"/>
</dbReference>
<dbReference type="Gene3D" id="3.40.50.300">
    <property type="entry name" value="P-loop containing nucleotide triphosphate hydrolases"/>
    <property type="match status" value="1"/>
</dbReference>
<evidence type="ECO:0000256" key="2">
    <source>
        <dbReference type="ARBA" id="ARBA00023134"/>
    </source>
</evidence>
<proteinExistence type="predicted"/>
<feature type="binding site" evidence="3">
    <location>
        <begin position="15"/>
        <end position="22"/>
    </location>
    <ligand>
        <name>GTP</name>
        <dbReference type="ChEBI" id="CHEBI:37565"/>
    </ligand>
</feature>
<dbReference type="SUPFAM" id="SSF52540">
    <property type="entry name" value="P-loop containing nucleoside triphosphate hydrolases"/>
    <property type="match status" value="1"/>
</dbReference>
<sequence>MVFVLQRQYNVLCLGLSGAGKSAFLAQLVDEPLTTSEPTTGFNMKTLPVKNAVLSIKELGGSCSVQPFWDHYFENKNGIVYVVDASSSDEQLISARNVLRDVLTDPRLKGKPCFIIGTHSDIETSKSEHEIERIFSSIMQGRKWKVYCCCTLDRTQVTGALEALIDLISIAV</sequence>
<feature type="binding site" evidence="4">
    <location>
        <position position="39"/>
    </location>
    <ligand>
        <name>Mg(2+)</name>
        <dbReference type="ChEBI" id="CHEBI:18420"/>
    </ligand>
</feature>
<dbReference type="AlphaFoldDB" id="A0A443S1Q6"/>
<keyword evidence="4" id="KW-0460">Magnesium</keyword>
<feature type="binding site" evidence="3">
    <location>
        <position position="61"/>
    </location>
    <ligand>
        <name>GTP</name>
        <dbReference type="ChEBI" id="CHEBI:37565"/>
    </ligand>
</feature>
<comment type="caution">
    <text evidence="5">The sequence shown here is derived from an EMBL/GenBank/DDBJ whole genome shotgun (WGS) entry which is preliminary data.</text>
</comment>